<feature type="domain" description="Rhodopsin" evidence="8">
    <location>
        <begin position="45"/>
        <end position="144"/>
    </location>
</feature>
<evidence type="ECO:0000256" key="4">
    <source>
        <dbReference type="ARBA" id="ARBA00023136"/>
    </source>
</evidence>
<comment type="subcellular location">
    <subcellularLocation>
        <location evidence="1">Membrane</location>
        <topology evidence="1">Multi-pass membrane protein</topology>
    </subcellularLocation>
</comment>
<keyword evidence="2 7" id="KW-0812">Transmembrane</keyword>
<name>A0A166WBZ7_9PEZI</name>
<feature type="transmembrane region" description="Helical" evidence="7">
    <location>
        <begin position="28"/>
        <end position="49"/>
    </location>
</feature>
<evidence type="ECO:0000256" key="1">
    <source>
        <dbReference type="ARBA" id="ARBA00004141"/>
    </source>
</evidence>
<dbReference type="Pfam" id="PF20684">
    <property type="entry name" value="Fung_rhodopsin"/>
    <property type="match status" value="2"/>
</dbReference>
<dbReference type="InterPro" id="IPR052337">
    <property type="entry name" value="SAT4-like"/>
</dbReference>
<dbReference type="AlphaFoldDB" id="A0A166WBZ7"/>
<dbReference type="PANTHER" id="PTHR33048">
    <property type="entry name" value="PTH11-LIKE INTEGRAL MEMBRANE PROTEIN (AFU_ORTHOLOGUE AFUA_5G11245)"/>
    <property type="match status" value="1"/>
</dbReference>
<dbReference type="EMBL" id="LFIV01000022">
    <property type="protein sequence ID" value="KZL75534.1"/>
    <property type="molecule type" value="Genomic_DNA"/>
</dbReference>
<dbReference type="PANTHER" id="PTHR33048:SF123">
    <property type="entry name" value="INTEGRAL MEMBRANE PROTEIN"/>
    <property type="match status" value="1"/>
</dbReference>
<feature type="domain" description="Rhodopsin" evidence="8">
    <location>
        <begin position="168"/>
        <end position="265"/>
    </location>
</feature>
<gene>
    <name evidence="9" type="ORF">CT0861_12183</name>
</gene>
<protein>
    <submittedName>
        <fullName evidence="9">Integral membrane protein</fullName>
    </submittedName>
</protein>
<comment type="caution">
    <text evidence="9">The sequence shown here is derived from an EMBL/GenBank/DDBJ whole genome shotgun (WGS) entry which is preliminary data.</text>
</comment>
<organism evidence="9 10">
    <name type="scientific">Colletotrichum tofieldiae</name>
    <dbReference type="NCBI Taxonomy" id="708197"/>
    <lineage>
        <taxon>Eukaryota</taxon>
        <taxon>Fungi</taxon>
        <taxon>Dikarya</taxon>
        <taxon>Ascomycota</taxon>
        <taxon>Pezizomycotina</taxon>
        <taxon>Sordariomycetes</taxon>
        <taxon>Hypocreomycetidae</taxon>
        <taxon>Glomerellales</taxon>
        <taxon>Glomerellaceae</taxon>
        <taxon>Colletotrichum</taxon>
        <taxon>Colletotrichum spaethianum species complex</taxon>
    </lineage>
</organism>
<feature type="transmembrane region" description="Helical" evidence="7">
    <location>
        <begin position="61"/>
        <end position="79"/>
    </location>
</feature>
<feature type="transmembrane region" description="Helical" evidence="7">
    <location>
        <begin position="127"/>
        <end position="150"/>
    </location>
</feature>
<evidence type="ECO:0000256" key="3">
    <source>
        <dbReference type="ARBA" id="ARBA00022989"/>
    </source>
</evidence>
<evidence type="ECO:0000256" key="5">
    <source>
        <dbReference type="ARBA" id="ARBA00038359"/>
    </source>
</evidence>
<keyword evidence="3 7" id="KW-1133">Transmembrane helix</keyword>
<feature type="transmembrane region" description="Helical" evidence="7">
    <location>
        <begin position="236"/>
        <end position="261"/>
    </location>
</feature>
<dbReference type="Proteomes" id="UP000076552">
    <property type="component" value="Unassembled WGS sequence"/>
</dbReference>
<evidence type="ECO:0000256" key="6">
    <source>
        <dbReference type="SAM" id="MobiDB-lite"/>
    </source>
</evidence>
<proteinExistence type="inferred from homology"/>
<dbReference type="InterPro" id="IPR049326">
    <property type="entry name" value="Rhodopsin_dom_fungi"/>
</dbReference>
<sequence length="313" mass="34026">MTNSTMLLATSCPTPSRCLPHDTKQPIAIGLASVFIGIVTVFVAIRVYIRGYILRALGLDDLMFVWSSVLYGALGAHIWDLTFRQLQAGVHYSVSFILVYQVAFFFIKATFLLQYRRAFALPYIKRICDVFLGLLFLVLSAMLISGGLILRQFLGPVVIPAKGGILVWGYTNASVHLVTNVVVFIFPITLVYQLRLATIQKVGLIFSFGVGVFTCAISILRIVSLQSATDTIDQSYQSTTILLLSIAEPTSAAVCVCVPLLRPLLMCSTTSRPGTHGSRKPLSAVTNDSGGQTDLAPSMPLASPTSLKRLQMA</sequence>
<evidence type="ECO:0000313" key="9">
    <source>
        <dbReference type="EMBL" id="KZL75534.1"/>
    </source>
</evidence>
<evidence type="ECO:0000313" key="10">
    <source>
        <dbReference type="Proteomes" id="UP000076552"/>
    </source>
</evidence>
<evidence type="ECO:0000256" key="7">
    <source>
        <dbReference type="SAM" id="Phobius"/>
    </source>
</evidence>
<accession>A0A166WBZ7</accession>
<feature type="compositionally biased region" description="Polar residues" evidence="6">
    <location>
        <begin position="303"/>
        <end position="313"/>
    </location>
</feature>
<reference evidence="9 10" key="1">
    <citation type="submission" date="2015-06" db="EMBL/GenBank/DDBJ databases">
        <title>Survival trade-offs in plant roots during colonization by closely related pathogenic and mutualistic fungi.</title>
        <authorList>
            <person name="Hacquard S."/>
            <person name="Kracher B."/>
            <person name="Hiruma K."/>
            <person name="Weinman A."/>
            <person name="Muench P."/>
            <person name="Garrido Oter R."/>
            <person name="Ver Loren van Themaat E."/>
            <person name="Dallerey J.-F."/>
            <person name="Damm U."/>
            <person name="Henrissat B."/>
            <person name="Lespinet O."/>
            <person name="Thon M."/>
            <person name="Kemen E."/>
            <person name="McHardy A.C."/>
            <person name="Schulze-Lefert P."/>
            <person name="O'Connell R.J."/>
        </authorList>
    </citation>
    <scope>NUCLEOTIDE SEQUENCE [LARGE SCALE GENOMIC DNA]</scope>
    <source>
        <strain evidence="9 10">0861</strain>
    </source>
</reference>
<feature type="region of interest" description="Disordered" evidence="6">
    <location>
        <begin position="271"/>
        <end position="313"/>
    </location>
</feature>
<feature type="transmembrane region" description="Helical" evidence="7">
    <location>
        <begin position="91"/>
        <end position="115"/>
    </location>
</feature>
<feature type="transmembrane region" description="Helical" evidence="7">
    <location>
        <begin position="170"/>
        <end position="192"/>
    </location>
</feature>
<comment type="similarity">
    <text evidence="5">Belongs to the SAT4 family.</text>
</comment>
<evidence type="ECO:0000256" key="2">
    <source>
        <dbReference type="ARBA" id="ARBA00022692"/>
    </source>
</evidence>
<dbReference type="STRING" id="708197.A0A166WBZ7"/>
<keyword evidence="4 7" id="KW-0472">Membrane</keyword>
<evidence type="ECO:0000259" key="8">
    <source>
        <dbReference type="Pfam" id="PF20684"/>
    </source>
</evidence>
<feature type="transmembrane region" description="Helical" evidence="7">
    <location>
        <begin position="204"/>
        <end position="224"/>
    </location>
</feature>
<dbReference type="GO" id="GO:0016020">
    <property type="term" value="C:membrane"/>
    <property type="evidence" value="ECO:0007669"/>
    <property type="project" value="UniProtKB-SubCell"/>
</dbReference>
<keyword evidence="10" id="KW-1185">Reference proteome</keyword>